<reference evidence="1 2" key="1">
    <citation type="submission" date="2015-04" db="EMBL/GenBank/DDBJ databases">
        <title>Complete genome sequence of Schizopora paradoxa KUC8140, a cosmopolitan wood degrader in East Asia.</title>
        <authorList>
            <consortium name="DOE Joint Genome Institute"/>
            <person name="Min B."/>
            <person name="Park H."/>
            <person name="Jang Y."/>
            <person name="Kim J.-J."/>
            <person name="Kim K.H."/>
            <person name="Pangilinan J."/>
            <person name="Lipzen A."/>
            <person name="Riley R."/>
            <person name="Grigoriev I.V."/>
            <person name="Spatafora J.W."/>
            <person name="Choi I.-G."/>
        </authorList>
    </citation>
    <scope>NUCLEOTIDE SEQUENCE [LARGE SCALE GENOMIC DNA]</scope>
    <source>
        <strain evidence="1 2">KUC8140</strain>
    </source>
</reference>
<proteinExistence type="predicted"/>
<evidence type="ECO:0000313" key="1">
    <source>
        <dbReference type="EMBL" id="KLO05551.1"/>
    </source>
</evidence>
<name>A0A0H2RL57_9AGAM</name>
<dbReference type="AlphaFoldDB" id="A0A0H2RL57"/>
<dbReference type="EMBL" id="KQ086293">
    <property type="protein sequence ID" value="KLO05551.1"/>
    <property type="molecule type" value="Genomic_DNA"/>
</dbReference>
<accession>A0A0H2RL57</accession>
<evidence type="ECO:0000313" key="2">
    <source>
        <dbReference type="Proteomes" id="UP000053477"/>
    </source>
</evidence>
<dbReference type="InParanoid" id="A0A0H2RL57"/>
<organism evidence="1 2">
    <name type="scientific">Schizopora paradoxa</name>
    <dbReference type="NCBI Taxonomy" id="27342"/>
    <lineage>
        <taxon>Eukaryota</taxon>
        <taxon>Fungi</taxon>
        <taxon>Dikarya</taxon>
        <taxon>Basidiomycota</taxon>
        <taxon>Agaricomycotina</taxon>
        <taxon>Agaricomycetes</taxon>
        <taxon>Hymenochaetales</taxon>
        <taxon>Schizoporaceae</taxon>
        <taxon>Schizopora</taxon>
    </lineage>
</organism>
<keyword evidence="2" id="KW-1185">Reference proteome</keyword>
<dbReference type="Proteomes" id="UP000053477">
    <property type="component" value="Unassembled WGS sequence"/>
</dbReference>
<protein>
    <submittedName>
        <fullName evidence="1">Uncharacterized protein</fullName>
    </submittedName>
</protein>
<gene>
    <name evidence="1" type="ORF">SCHPADRAFT_896170</name>
</gene>
<sequence>MTITMLALDGGAKRLRDLPILKRPILHDSSNPPLRNMSNAGAGHGGKALYDGRLATARRWDLDGCKEWVRIDKPRIESRFPIPRSYEGRAVTLFGNVGTVCAPRPFVQQQQQTTTTVYLLRSYPPLDLNLDANEASSTLSARQLVSTQIAGDAEALHLTCFDARRFFIVAVVGWTRGRGDCVAGRSALPGSIGIGLSSWDCALVGDFEEMGRMDGGYWMDGWMKDEGWVVGSGTEP</sequence>